<organism evidence="1 2">
    <name type="scientific">Methanoculleus thermophilus</name>
    <dbReference type="NCBI Taxonomy" id="2200"/>
    <lineage>
        <taxon>Archaea</taxon>
        <taxon>Methanobacteriati</taxon>
        <taxon>Methanobacteriota</taxon>
        <taxon>Stenosarchaea group</taxon>
        <taxon>Methanomicrobia</taxon>
        <taxon>Methanomicrobiales</taxon>
        <taxon>Methanomicrobiaceae</taxon>
        <taxon>Methanoculleus</taxon>
    </lineage>
</organism>
<proteinExistence type="predicted"/>
<keyword evidence="2" id="KW-1185">Reference proteome</keyword>
<accession>A0A1G8WQ24</accession>
<dbReference type="InterPro" id="IPR024227">
    <property type="entry name" value="DUF3795"/>
</dbReference>
<dbReference type="STRING" id="2200.GCA_001571405_00796"/>
<dbReference type="EMBL" id="FNFT01000001">
    <property type="protein sequence ID" value="SDJ80489.1"/>
    <property type="molecule type" value="Genomic_DNA"/>
</dbReference>
<name>A0A1G8WQ24_9EURY</name>
<dbReference type="AlphaFoldDB" id="A0A1G8WQ24"/>
<evidence type="ECO:0000313" key="1">
    <source>
        <dbReference type="EMBL" id="SDJ80489.1"/>
    </source>
</evidence>
<evidence type="ECO:0000313" key="2">
    <source>
        <dbReference type="Proteomes" id="UP000326500"/>
    </source>
</evidence>
<dbReference type="Pfam" id="PF12675">
    <property type="entry name" value="DUF3795"/>
    <property type="match status" value="1"/>
</dbReference>
<protein>
    <recommendedName>
        <fullName evidence="3">DUF3795 domain-containing protein</fullName>
    </recommendedName>
</protein>
<reference evidence="1 2" key="1">
    <citation type="submission" date="2016-10" db="EMBL/GenBank/DDBJ databases">
        <authorList>
            <person name="Varghese N."/>
            <person name="Submissions S."/>
        </authorList>
    </citation>
    <scope>NUCLEOTIDE SEQUENCE [LARGE SCALE GENOMIC DNA]</scope>
    <source>
        <strain evidence="1 2">DSM 2373</strain>
    </source>
</reference>
<dbReference type="Gene3D" id="1.20.120.1750">
    <property type="match status" value="1"/>
</dbReference>
<dbReference type="Proteomes" id="UP000326500">
    <property type="component" value="Unassembled WGS sequence"/>
</dbReference>
<gene>
    <name evidence="1" type="ORF">SAMN04488571_10151</name>
</gene>
<dbReference type="RefSeq" id="WP_201784940.1">
    <property type="nucleotide sequence ID" value="NZ_BCNX01000006.1"/>
</dbReference>
<evidence type="ECO:0008006" key="3">
    <source>
        <dbReference type="Google" id="ProtNLM"/>
    </source>
</evidence>
<sequence>MPDTPFEPGLSAVVEGYRTHAALPYEISGEISQVTTIMHIEYPEIGVCGLSCRLCPMYNTEAESRCFGCKSPTRMAVGCPFIRCAVKRRGIEFCWECDESETCEKWKNHREAGKVRDSFKCYQTLEADISFISRHGVSEFQKIQERRGLLLEEMLNNFNEGRSKSYYCIAATVLEPGELEEALSRAKEESGGLDIRARSKVLHRILDEIASRRGYLLKLRK</sequence>